<sequence length="354" mass="40271">MLASQKRSISFVFVVFSFEPPAEVQDNNKTTKTSTYQEQFRKHLHKWQRSKELDEFLACVLLYFSCYFEKKALEEIPNDESGSERQKKAEIFAKVEMAQKQLARSYAMLLLGKGPCGLFPQHRTAGVSYAAWVTFERRDLKGIQIEIGRLFRSDTFNPALRTESEECDEKRKDQDSSKNEGQSEVMNPRKAAENDRKSYRRPTLNSIITQRSPLMASLLPTPQEQAPHLFGNFKRLKQGLTCSNEYCNLESVKKDLNKQLTSLCFGILGKPLSQFSSESLKLQGSHSEGEVEDEEDEGINIAVANNDSRVHIKTSKTSVTAQRLMTTTTDRHSRCSRADLVSRATTEEVNSDTE</sequence>
<feature type="compositionally biased region" description="Basic and acidic residues" evidence="1">
    <location>
        <begin position="162"/>
        <end position="178"/>
    </location>
</feature>
<organism evidence="2 3">
    <name type="scientific">Triplophysa tibetana</name>
    <dbReference type="NCBI Taxonomy" id="1572043"/>
    <lineage>
        <taxon>Eukaryota</taxon>
        <taxon>Metazoa</taxon>
        <taxon>Chordata</taxon>
        <taxon>Craniata</taxon>
        <taxon>Vertebrata</taxon>
        <taxon>Euteleostomi</taxon>
        <taxon>Actinopterygii</taxon>
        <taxon>Neopterygii</taxon>
        <taxon>Teleostei</taxon>
        <taxon>Ostariophysi</taxon>
        <taxon>Cypriniformes</taxon>
        <taxon>Nemacheilidae</taxon>
        <taxon>Triplophysa</taxon>
    </lineage>
</organism>
<reference evidence="2 3" key="1">
    <citation type="journal article" date="2019" name="Mol. Ecol. Resour.">
        <title>Chromosome-level genome assembly of Triplophysa tibetana, a fish adapted to the harsh high-altitude environment of the Tibetan Plateau.</title>
        <authorList>
            <person name="Yang X."/>
            <person name="Liu H."/>
            <person name="Ma Z."/>
            <person name="Zou Y."/>
            <person name="Zou M."/>
            <person name="Mao Y."/>
            <person name="Li X."/>
            <person name="Wang H."/>
            <person name="Chen T."/>
            <person name="Wang W."/>
            <person name="Yang R."/>
        </authorList>
    </citation>
    <scope>NUCLEOTIDE SEQUENCE [LARGE SCALE GENOMIC DNA]</scope>
    <source>
        <strain evidence="2">TTIB1903HZAU</strain>
        <tissue evidence="2">Muscle</tissue>
    </source>
</reference>
<evidence type="ECO:0000256" key="1">
    <source>
        <dbReference type="SAM" id="MobiDB-lite"/>
    </source>
</evidence>
<dbReference type="InterPro" id="IPR026142">
    <property type="entry name" value="Pro_pase_1_reg_su_36"/>
</dbReference>
<gene>
    <name evidence="2" type="ORF">E1301_Tti018791</name>
</gene>
<keyword evidence="3" id="KW-1185">Reference proteome</keyword>
<evidence type="ECO:0008006" key="4">
    <source>
        <dbReference type="Google" id="ProtNLM"/>
    </source>
</evidence>
<name>A0A5A9NJX3_9TELE</name>
<protein>
    <recommendedName>
        <fullName evidence="4">Protein phosphatase 1 regulatory subunit 36</fullName>
    </recommendedName>
</protein>
<dbReference type="PANTHER" id="PTHR21055:SF3">
    <property type="entry name" value="PROTEIN PHOSPHATASE 1 REGULATORY SUBUNIT 36"/>
    <property type="match status" value="1"/>
</dbReference>
<comment type="caution">
    <text evidence="2">The sequence shown here is derived from an EMBL/GenBank/DDBJ whole genome shotgun (WGS) entry which is preliminary data.</text>
</comment>
<evidence type="ECO:0000313" key="3">
    <source>
        <dbReference type="Proteomes" id="UP000324632"/>
    </source>
</evidence>
<feature type="region of interest" description="Disordered" evidence="1">
    <location>
        <begin position="161"/>
        <end position="202"/>
    </location>
</feature>
<dbReference type="PANTHER" id="PTHR21055">
    <property type="entry name" value="PROTEIN PHOSPHATASE 1 REGULATORY SUBUNIT 36"/>
    <property type="match status" value="1"/>
</dbReference>
<dbReference type="GO" id="GO:0019902">
    <property type="term" value="F:phosphatase binding"/>
    <property type="evidence" value="ECO:0007669"/>
    <property type="project" value="InterPro"/>
</dbReference>
<dbReference type="Pfam" id="PF14895">
    <property type="entry name" value="PPPI_inhib"/>
    <property type="match status" value="1"/>
</dbReference>
<dbReference type="AlphaFoldDB" id="A0A5A9NJX3"/>
<proteinExistence type="predicted"/>
<accession>A0A5A9NJX3</accession>
<feature type="region of interest" description="Disordered" evidence="1">
    <location>
        <begin position="325"/>
        <end position="354"/>
    </location>
</feature>
<dbReference type="EMBL" id="SOYY01000016">
    <property type="protein sequence ID" value="KAA0710304.1"/>
    <property type="molecule type" value="Genomic_DNA"/>
</dbReference>
<evidence type="ECO:0000313" key="2">
    <source>
        <dbReference type="EMBL" id="KAA0710304.1"/>
    </source>
</evidence>
<dbReference type="Proteomes" id="UP000324632">
    <property type="component" value="Chromosome 16"/>
</dbReference>